<dbReference type="AlphaFoldDB" id="H8L5V3"/>
<reference evidence="1" key="1">
    <citation type="submission" date="2012-02" db="EMBL/GenBank/DDBJ databases">
        <title>The complete genome of Frateuria aurantia DSM 6220.</title>
        <authorList>
            <consortium name="US DOE Joint Genome Institute (JGI-PGF)"/>
            <person name="Lucas S."/>
            <person name="Copeland A."/>
            <person name="Lapidus A."/>
            <person name="Glavina del Rio T."/>
            <person name="Dalin E."/>
            <person name="Tice H."/>
            <person name="Bruce D."/>
            <person name="Goodwin L."/>
            <person name="Pitluck S."/>
            <person name="Peters L."/>
            <person name="Ovchinnikova G."/>
            <person name="Teshima H."/>
            <person name="Kyrpides N."/>
            <person name="Mavromatis K."/>
            <person name="Ivanova N."/>
            <person name="Brettin T."/>
            <person name="Detter J.C."/>
            <person name="Han C."/>
            <person name="Larimer F."/>
            <person name="Land M."/>
            <person name="Hauser L."/>
            <person name="Markowitz V."/>
            <person name="Cheng J.-F."/>
            <person name="Hugenholtz P."/>
            <person name="Woyke T."/>
            <person name="Wu D."/>
            <person name="Brambilla E."/>
            <person name="Klenk H.-P."/>
            <person name="Eisen J.A."/>
        </authorList>
    </citation>
    <scope>NUCLEOTIDE SEQUENCE</scope>
    <source>
        <strain evidence="1">DSM 6220</strain>
    </source>
</reference>
<dbReference type="Proteomes" id="UP000005234">
    <property type="component" value="Chromosome"/>
</dbReference>
<evidence type="ECO:0000313" key="1">
    <source>
        <dbReference type="EMBL" id="AFC85853.1"/>
    </source>
</evidence>
<protein>
    <submittedName>
        <fullName evidence="1">Uncharacterized protein</fullName>
    </submittedName>
</protein>
<sequence length="40" mass="4723">MHSQMLTISQLYDALMLARDYLKVACFRHPRKVIRPFSQG</sequence>
<keyword evidence="2" id="KW-1185">Reference proteome</keyword>
<dbReference type="HOGENOM" id="CLU_3290041_0_0_6"/>
<dbReference type="EMBL" id="CP003350">
    <property type="protein sequence ID" value="AFC85853.1"/>
    <property type="molecule type" value="Genomic_DNA"/>
</dbReference>
<accession>H8L5V3</accession>
<evidence type="ECO:0000313" key="2">
    <source>
        <dbReference type="Proteomes" id="UP000005234"/>
    </source>
</evidence>
<dbReference type="KEGG" id="fau:Fraau_1425"/>
<dbReference type="STRING" id="767434.Fraau_1425"/>
<name>H8L5V3_FRAAD</name>
<gene>
    <name evidence="1" type="ordered locus">Fraau_1425</name>
</gene>
<organism evidence="1 2">
    <name type="scientific">Frateuria aurantia (strain ATCC 33424 / DSM 6220 / KCTC 2777 / LMG 1558 / NBRC 3245 / NCIMB 13370)</name>
    <name type="common">Acetobacter aurantius</name>
    <dbReference type="NCBI Taxonomy" id="767434"/>
    <lineage>
        <taxon>Bacteria</taxon>
        <taxon>Pseudomonadati</taxon>
        <taxon>Pseudomonadota</taxon>
        <taxon>Gammaproteobacteria</taxon>
        <taxon>Lysobacterales</taxon>
        <taxon>Rhodanobacteraceae</taxon>
        <taxon>Frateuria</taxon>
    </lineage>
</organism>
<proteinExistence type="predicted"/>